<dbReference type="Proteomes" id="UP000614216">
    <property type="component" value="Unassembled WGS sequence"/>
</dbReference>
<keyword evidence="1" id="KW-0732">Signal</keyword>
<evidence type="ECO:0000313" key="2">
    <source>
        <dbReference type="EMBL" id="MBL6447954.1"/>
    </source>
</evidence>
<evidence type="ECO:0000313" key="3">
    <source>
        <dbReference type="Proteomes" id="UP000614216"/>
    </source>
</evidence>
<protein>
    <submittedName>
        <fullName evidence="2">Uncharacterized protein</fullName>
    </submittedName>
</protein>
<sequence>MKTLILILTLVLSGKLIAQNQFEKFDMLSLKAFRAMEQKNYRGALNHYHEAFKEKGIAEQPEYLNAIICAARVGAVDKVQEITCEAVIQAGVSLEPLTTHEDLIDIKVFQQFIHDKYDSLYKLYYQSIPNLTVYLKVEELMARDQFVRKLDDYYFGITDGMKSEAIPLYMEAQKKNDTLAIKKYKAIIFPKLEEELKQYNQKMMQTIDSLNISELINITREHGWQKNAWFLLWHQRGSYGEDTPTWKFFKKAIDQEIAKGQLPKSFWAPFEDLRSIRTTGVSIYGYHPGKVDPEKVNQNRELIGLPALSDDEIKARNDNPRAGRMF</sequence>
<dbReference type="EMBL" id="JAEUGD010000058">
    <property type="protein sequence ID" value="MBL6447954.1"/>
    <property type="molecule type" value="Genomic_DNA"/>
</dbReference>
<comment type="caution">
    <text evidence="2">The sequence shown here is derived from an EMBL/GenBank/DDBJ whole genome shotgun (WGS) entry which is preliminary data.</text>
</comment>
<gene>
    <name evidence="2" type="ORF">JMN32_16680</name>
</gene>
<evidence type="ECO:0000256" key="1">
    <source>
        <dbReference type="SAM" id="SignalP"/>
    </source>
</evidence>
<accession>A0A937FXJ1</accession>
<dbReference type="RefSeq" id="WP_202857495.1">
    <property type="nucleotide sequence ID" value="NZ_JAEUGD010000058.1"/>
</dbReference>
<name>A0A937FXJ1_9BACT</name>
<feature type="signal peptide" evidence="1">
    <location>
        <begin position="1"/>
        <end position="18"/>
    </location>
</feature>
<reference evidence="2" key="1">
    <citation type="submission" date="2021-01" db="EMBL/GenBank/DDBJ databases">
        <title>Fulvivirga kasyanovii gen. nov., sp nov., a novel member of the phylum Bacteroidetes isolated from seawater in a mussel farm.</title>
        <authorList>
            <person name="Zhao L.-H."/>
            <person name="Wang Z.-J."/>
        </authorList>
    </citation>
    <scope>NUCLEOTIDE SEQUENCE</scope>
    <source>
        <strain evidence="2">29W222</strain>
    </source>
</reference>
<organism evidence="2 3">
    <name type="scientific">Fulvivirga marina</name>
    <dbReference type="NCBI Taxonomy" id="2494733"/>
    <lineage>
        <taxon>Bacteria</taxon>
        <taxon>Pseudomonadati</taxon>
        <taxon>Bacteroidota</taxon>
        <taxon>Cytophagia</taxon>
        <taxon>Cytophagales</taxon>
        <taxon>Fulvivirgaceae</taxon>
        <taxon>Fulvivirga</taxon>
    </lineage>
</organism>
<keyword evidence="3" id="KW-1185">Reference proteome</keyword>
<dbReference type="AlphaFoldDB" id="A0A937FXJ1"/>
<proteinExistence type="predicted"/>
<feature type="chain" id="PRO_5038125794" evidence="1">
    <location>
        <begin position="19"/>
        <end position="326"/>
    </location>
</feature>